<comment type="caution">
    <text evidence="1">The sequence shown here is derived from an EMBL/GenBank/DDBJ whole genome shotgun (WGS) entry which is preliminary data.</text>
</comment>
<sequence length="206" mass="23521">MSNVFGAFEFAHSHLNHMAGIWKKKKSKQPSPETTDSASQKIGYSGSQQTHYNTQSPRQETLIHSRNPSRDTTTSNAGTFSTNVVRGEIQSWMGYYRETFGGKNDIPRPSDEKIEEMFLELMNKRDLKNLSESHRKAILSIPIEKKWLLVKNDLLEEKTRPNSTNIVISSHDKNAPEWYLKRILDGTITVRDMNSLSVALRTLPIT</sequence>
<keyword evidence="2" id="KW-1185">Reference proteome</keyword>
<dbReference type="Proteomes" id="UP000789525">
    <property type="component" value="Unassembled WGS sequence"/>
</dbReference>
<organism evidence="1 2">
    <name type="scientific">Acaulospora colombiana</name>
    <dbReference type="NCBI Taxonomy" id="27376"/>
    <lineage>
        <taxon>Eukaryota</taxon>
        <taxon>Fungi</taxon>
        <taxon>Fungi incertae sedis</taxon>
        <taxon>Mucoromycota</taxon>
        <taxon>Glomeromycotina</taxon>
        <taxon>Glomeromycetes</taxon>
        <taxon>Diversisporales</taxon>
        <taxon>Acaulosporaceae</taxon>
        <taxon>Acaulospora</taxon>
    </lineage>
</organism>
<name>A0ACA9KW73_9GLOM</name>
<dbReference type="EMBL" id="CAJVPT010003339">
    <property type="protein sequence ID" value="CAG8494500.1"/>
    <property type="molecule type" value="Genomic_DNA"/>
</dbReference>
<reference evidence="1" key="1">
    <citation type="submission" date="2021-06" db="EMBL/GenBank/DDBJ databases">
        <authorList>
            <person name="Kallberg Y."/>
            <person name="Tangrot J."/>
            <person name="Rosling A."/>
        </authorList>
    </citation>
    <scope>NUCLEOTIDE SEQUENCE</scope>
    <source>
        <strain evidence="1">CL356</strain>
    </source>
</reference>
<gene>
    <name evidence="1" type="ORF">ACOLOM_LOCUS2521</name>
</gene>
<evidence type="ECO:0000313" key="2">
    <source>
        <dbReference type="Proteomes" id="UP000789525"/>
    </source>
</evidence>
<evidence type="ECO:0000313" key="1">
    <source>
        <dbReference type="EMBL" id="CAG8494500.1"/>
    </source>
</evidence>
<proteinExistence type="predicted"/>
<feature type="non-terminal residue" evidence="1">
    <location>
        <position position="206"/>
    </location>
</feature>
<protein>
    <submittedName>
        <fullName evidence="1">11888_t:CDS:1</fullName>
    </submittedName>
</protein>
<accession>A0ACA9KW73</accession>